<dbReference type="AlphaFoldDB" id="A0AAU9W840"/>
<dbReference type="Proteomes" id="UP001159428">
    <property type="component" value="Unassembled WGS sequence"/>
</dbReference>
<evidence type="ECO:0000313" key="1">
    <source>
        <dbReference type="EMBL" id="CAH3107763.1"/>
    </source>
</evidence>
<proteinExistence type="predicted"/>
<dbReference type="EMBL" id="CALNXJ010000011">
    <property type="protein sequence ID" value="CAH3107763.1"/>
    <property type="molecule type" value="Genomic_DNA"/>
</dbReference>
<evidence type="ECO:0000313" key="2">
    <source>
        <dbReference type="Proteomes" id="UP001159428"/>
    </source>
</evidence>
<gene>
    <name evidence="1" type="ORF">PMEA_00003212</name>
</gene>
<comment type="caution">
    <text evidence="1">The sequence shown here is derived from an EMBL/GenBank/DDBJ whole genome shotgun (WGS) entry which is preliminary data.</text>
</comment>
<organism evidence="1 2">
    <name type="scientific">Pocillopora meandrina</name>
    <dbReference type="NCBI Taxonomy" id="46732"/>
    <lineage>
        <taxon>Eukaryota</taxon>
        <taxon>Metazoa</taxon>
        <taxon>Cnidaria</taxon>
        <taxon>Anthozoa</taxon>
        <taxon>Hexacorallia</taxon>
        <taxon>Scleractinia</taxon>
        <taxon>Astrocoeniina</taxon>
        <taxon>Pocilloporidae</taxon>
        <taxon>Pocillopora</taxon>
    </lineage>
</organism>
<accession>A0AAU9W840</accession>
<sequence length="69" mass="7590">MTSKQYLKGDYKVHVTSPSNVVDHCVLFALSDRHLLARFCRLPSCERGTPVAVLSAHSVVVQSRQCCSG</sequence>
<protein>
    <submittedName>
        <fullName evidence="1">Uncharacterized protein</fullName>
    </submittedName>
</protein>
<name>A0AAU9W840_9CNID</name>
<reference evidence="1 2" key="1">
    <citation type="submission" date="2022-05" db="EMBL/GenBank/DDBJ databases">
        <authorList>
            <consortium name="Genoscope - CEA"/>
            <person name="William W."/>
        </authorList>
    </citation>
    <scope>NUCLEOTIDE SEQUENCE [LARGE SCALE GENOMIC DNA]</scope>
</reference>
<keyword evidence="2" id="KW-1185">Reference proteome</keyword>